<feature type="domain" description="HTH tetR-type" evidence="5">
    <location>
        <begin position="9"/>
        <end position="69"/>
    </location>
</feature>
<dbReference type="Pfam" id="PF00440">
    <property type="entry name" value="TetR_N"/>
    <property type="match status" value="1"/>
</dbReference>
<dbReference type="Proteomes" id="UP000257080">
    <property type="component" value="Unassembled WGS sequence"/>
</dbReference>
<dbReference type="SUPFAM" id="SSF46689">
    <property type="entry name" value="Homeodomain-like"/>
    <property type="match status" value="1"/>
</dbReference>
<evidence type="ECO:0000256" key="3">
    <source>
        <dbReference type="ARBA" id="ARBA00023163"/>
    </source>
</evidence>
<dbReference type="OrthoDB" id="3173376at2"/>
<feature type="DNA-binding region" description="H-T-H motif" evidence="4">
    <location>
        <begin position="32"/>
        <end position="51"/>
    </location>
</feature>
<dbReference type="EMBL" id="NBXE01000074">
    <property type="protein sequence ID" value="RFA24268.1"/>
    <property type="molecule type" value="Genomic_DNA"/>
</dbReference>
<evidence type="ECO:0000313" key="6">
    <source>
        <dbReference type="EMBL" id="RFA24268.1"/>
    </source>
</evidence>
<dbReference type="SUPFAM" id="SSF48498">
    <property type="entry name" value="Tetracyclin repressor-like, C-terminal domain"/>
    <property type="match status" value="1"/>
</dbReference>
<evidence type="ECO:0000256" key="2">
    <source>
        <dbReference type="ARBA" id="ARBA00023125"/>
    </source>
</evidence>
<dbReference type="PRINTS" id="PR00455">
    <property type="entry name" value="HTHTETR"/>
</dbReference>
<gene>
    <name evidence="6" type="ORF">B7R25_17090</name>
</gene>
<dbReference type="Pfam" id="PF13305">
    <property type="entry name" value="TetR_C_33"/>
    <property type="match status" value="1"/>
</dbReference>
<proteinExistence type="predicted"/>
<evidence type="ECO:0000256" key="1">
    <source>
        <dbReference type="ARBA" id="ARBA00023015"/>
    </source>
</evidence>
<protein>
    <submittedName>
        <fullName evidence="6">TetR family transcriptional regulator</fullName>
    </submittedName>
</protein>
<dbReference type="GO" id="GO:0000976">
    <property type="term" value="F:transcription cis-regulatory region binding"/>
    <property type="evidence" value="ECO:0007669"/>
    <property type="project" value="TreeGrafter"/>
</dbReference>
<evidence type="ECO:0000313" key="7">
    <source>
        <dbReference type="Proteomes" id="UP000257080"/>
    </source>
</evidence>
<name>A0A3E0W785_9MICO</name>
<keyword evidence="3" id="KW-0804">Transcription</keyword>
<evidence type="ECO:0000259" key="5">
    <source>
        <dbReference type="PROSITE" id="PS50977"/>
    </source>
</evidence>
<reference evidence="6 7" key="1">
    <citation type="submission" date="2017-04" db="EMBL/GenBank/DDBJ databases">
        <title>Comparative genome analysis of Subtercola boreus.</title>
        <authorList>
            <person name="Cho Y.-J."/>
            <person name="Cho A."/>
            <person name="Kim O.-S."/>
            <person name="Lee J.-I."/>
        </authorList>
    </citation>
    <scope>NUCLEOTIDE SEQUENCE [LARGE SCALE GENOMIC DNA]</scope>
    <source>
        <strain evidence="6 7">P28004</strain>
    </source>
</reference>
<dbReference type="InterPro" id="IPR025996">
    <property type="entry name" value="MT1864/Rv1816-like_C"/>
</dbReference>
<dbReference type="InterPro" id="IPR050109">
    <property type="entry name" value="HTH-type_TetR-like_transc_reg"/>
</dbReference>
<dbReference type="InterPro" id="IPR009057">
    <property type="entry name" value="Homeodomain-like_sf"/>
</dbReference>
<dbReference type="AlphaFoldDB" id="A0A3E0W785"/>
<dbReference type="GO" id="GO:0003700">
    <property type="term" value="F:DNA-binding transcription factor activity"/>
    <property type="evidence" value="ECO:0007669"/>
    <property type="project" value="TreeGrafter"/>
</dbReference>
<comment type="caution">
    <text evidence="6">The sequence shown here is derived from an EMBL/GenBank/DDBJ whole genome shotgun (WGS) entry which is preliminary data.</text>
</comment>
<organism evidence="6 7">
    <name type="scientific">Subtercola boreus</name>
    <dbReference type="NCBI Taxonomy" id="120213"/>
    <lineage>
        <taxon>Bacteria</taxon>
        <taxon>Bacillati</taxon>
        <taxon>Actinomycetota</taxon>
        <taxon>Actinomycetes</taxon>
        <taxon>Micrococcales</taxon>
        <taxon>Microbacteriaceae</taxon>
        <taxon>Subtercola</taxon>
    </lineage>
</organism>
<dbReference type="PANTHER" id="PTHR30055">
    <property type="entry name" value="HTH-TYPE TRANSCRIPTIONAL REGULATOR RUTR"/>
    <property type="match status" value="1"/>
</dbReference>
<dbReference type="PROSITE" id="PS50977">
    <property type="entry name" value="HTH_TETR_2"/>
    <property type="match status" value="1"/>
</dbReference>
<dbReference type="Gene3D" id="1.10.357.10">
    <property type="entry name" value="Tetracycline Repressor, domain 2"/>
    <property type="match status" value="1"/>
</dbReference>
<keyword evidence="2 4" id="KW-0238">DNA-binding</keyword>
<evidence type="ECO:0000256" key="4">
    <source>
        <dbReference type="PROSITE-ProRule" id="PRU00335"/>
    </source>
</evidence>
<dbReference type="InterPro" id="IPR001647">
    <property type="entry name" value="HTH_TetR"/>
</dbReference>
<dbReference type="PANTHER" id="PTHR30055:SF226">
    <property type="entry name" value="HTH-TYPE TRANSCRIPTIONAL REGULATOR PKSA"/>
    <property type="match status" value="1"/>
</dbReference>
<accession>A0A3E0W785</accession>
<dbReference type="InterPro" id="IPR036271">
    <property type="entry name" value="Tet_transcr_reg_TetR-rel_C_sf"/>
</dbReference>
<keyword evidence="1" id="KW-0805">Transcription regulation</keyword>
<sequence>MVTRKESAASTRRSLLDAASSLLDAGGPGAVTLREVGARAGVSRGAPYRHFSDKESLLTSVATAGWDGVGDALEALAAGAGRSSASDLRDAVMVLVTVARQHPHRYTLMFSTPSGDPTAAIRAAGRTQDLFLSLVAELVGPEEAIRFGAILLASAHGIAGLELSGHLSVEKWHTTAEMLIDDIIALLPTTGGNLKVPCEPPHRVPIDRRG</sequence>